<keyword evidence="5 7" id="KW-1133">Transmembrane helix</keyword>
<evidence type="ECO:0000256" key="2">
    <source>
        <dbReference type="ARBA" id="ARBA00022448"/>
    </source>
</evidence>
<protein>
    <submittedName>
        <fullName evidence="9">ABC transporter permease</fullName>
    </submittedName>
</protein>
<feature type="transmembrane region" description="Helical" evidence="7">
    <location>
        <begin position="272"/>
        <end position="293"/>
    </location>
</feature>
<keyword evidence="10" id="KW-1185">Reference proteome</keyword>
<dbReference type="PANTHER" id="PTHR43386">
    <property type="entry name" value="OLIGOPEPTIDE TRANSPORT SYSTEM PERMEASE PROTEIN APPC"/>
    <property type="match status" value="1"/>
</dbReference>
<feature type="transmembrane region" description="Helical" evidence="7">
    <location>
        <begin position="140"/>
        <end position="159"/>
    </location>
</feature>
<comment type="caution">
    <text evidence="9">The sequence shown here is derived from an EMBL/GenBank/DDBJ whole genome shotgun (WGS) entry which is preliminary data.</text>
</comment>
<comment type="similarity">
    <text evidence="7">Belongs to the binding-protein-dependent transport system permease family.</text>
</comment>
<dbReference type="CDD" id="cd06261">
    <property type="entry name" value="TM_PBP2"/>
    <property type="match status" value="1"/>
</dbReference>
<evidence type="ECO:0000256" key="3">
    <source>
        <dbReference type="ARBA" id="ARBA00022475"/>
    </source>
</evidence>
<feature type="transmembrane region" description="Helical" evidence="7">
    <location>
        <begin position="165"/>
        <end position="183"/>
    </location>
</feature>
<evidence type="ECO:0000259" key="8">
    <source>
        <dbReference type="PROSITE" id="PS50928"/>
    </source>
</evidence>
<feature type="transmembrane region" description="Helical" evidence="7">
    <location>
        <begin position="36"/>
        <end position="56"/>
    </location>
</feature>
<evidence type="ECO:0000256" key="5">
    <source>
        <dbReference type="ARBA" id="ARBA00022989"/>
    </source>
</evidence>
<dbReference type="InterPro" id="IPR050366">
    <property type="entry name" value="BP-dependent_transpt_permease"/>
</dbReference>
<dbReference type="PANTHER" id="PTHR43386:SF6">
    <property type="entry name" value="ABC TRANSPORTER PERMEASE PROTEIN"/>
    <property type="match status" value="1"/>
</dbReference>
<evidence type="ECO:0000256" key="1">
    <source>
        <dbReference type="ARBA" id="ARBA00004651"/>
    </source>
</evidence>
<evidence type="ECO:0000313" key="9">
    <source>
        <dbReference type="EMBL" id="GAA3666807.1"/>
    </source>
</evidence>
<dbReference type="PROSITE" id="PS50928">
    <property type="entry name" value="ABC_TM1"/>
    <property type="match status" value="1"/>
</dbReference>
<keyword evidence="6 7" id="KW-0472">Membrane</keyword>
<dbReference type="InterPro" id="IPR000515">
    <property type="entry name" value="MetI-like"/>
</dbReference>
<keyword evidence="4 7" id="KW-0812">Transmembrane</keyword>
<dbReference type="Pfam" id="PF00528">
    <property type="entry name" value="BPD_transp_1"/>
    <property type="match status" value="1"/>
</dbReference>
<evidence type="ECO:0000256" key="6">
    <source>
        <dbReference type="ARBA" id="ARBA00023136"/>
    </source>
</evidence>
<feature type="transmembrane region" description="Helical" evidence="7">
    <location>
        <begin position="223"/>
        <end position="252"/>
    </location>
</feature>
<name>A0ABP7BSP0_9MICO</name>
<dbReference type="Gene3D" id="1.10.3720.10">
    <property type="entry name" value="MetI-like"/>
    <property type="match status" value="1"/>
</dbReference>
<dbReference type="EMBL" id="BAAAYV010000023">
    <property type="protein sequence ID" value="GAA3666807.1"/>
    <property type="molecule type" value="Genomic_DNA"/>
</dbReference>
<gene>
    <name evidence="9" type="ORF">GCM10022202_31190</name>
</gene>
<dbReference type="RefSeq" id="WP_221860750.1">
    <property type="nucleotide sequence ID" value="NZ_BAAAYV010000023.1"/>
</dbReference>
<dbReference type="Proteomes" id="UP001410795">
    <property type="component" value="Unassembled WGS sequence"/>
</dbReference>
<proteinExistence type="inferred from homology"/>
<evidence type="ECO:0000256" key="7">
    <source>
        <dbReference type="RuleBase" id="RU363032"/>
    </source>
</evidence>
<comment type="subcellular location">
    <subcellularLocation>
        <location evidence="1 7">Cell membrane</location>
        <topology evidence="1 7">Multi-pass membrane protein</topology>
    </subcellularLocation>
</comment>
<evidence type="ECO:0000313" key="10">
    <source>
        <dbReference type="Proteomes" id="UP001410795"/>
    </source>
</evidence>
<evidence type="ECO:0000256" key="4">
    <source>
        <dbReference type="ARBA" id="ARBA00022692"/>
    </source>
</evidence>
<organism evidence="9 10">
    <name type="scientific">Microbacterium marinilacus</name>
    <dbReference type="NCBI Taxonomy" id="415209"/>
    <lineage>
        <taxon>Bacteria</taxon>
        <taxon>Bacillati</taxon>
        <taxon>Actinomycetota</taxon>
        <taxon>Actinomycetes</taxon>
        <taxon>Micrococcales</taxon>
        <taxon>Microbacteriaceae</taxon>
        <taxon>Microbacterium</taxon>
    </lineage>
</organism>
<reference evidence="10" key="1">
    <citation type="journal article" date="2019" name="Int. J. Syst. Evol. Microbiol.">
        <title>The Global Catalogue of Microorganisms (GCM) 10K type strain sequencing project: providing services to taxonomists for standard genome sequencing and annotation.</title>
        <authorList>
            <consortium name="The Broad Institute Genomics Platform"/>
            <consortium name="The Broad Institute Genome Sequencing Center for Infectious Disease"/>
            <person name="Wu L."/>
            <person name="Ma J."/>
        </authorList>
    </citation>
    <scope>NUCLEOTIDE SEQUENCE [LARGE SCALE GENOMIC DNA]</scope>
    <source>
        <strain evidence="10">JCM 16546</strain>
    </source>
</reference>
<keyword evidence="3" id="KW-1003">Cell membrane</keyword>
<accession>A0ABP7BSP0</accession>
<sequence>MTETTTRAIDTGLDGTALQGPTTRGLWATLRGRAQFWVSLVLLTALALIAAFPGFISGLFGESDPRACDLLASNRPPSAGHPFGTDVQGCDVLANVLFGTRTSLFIGLATTAICLVIAVILGTLAGYLGGWIDALIARGADVVLGFPFLLGAIIVLNTAPDRSPLLLAAVLAFFSWPTFARLIRSSVKEVREREFVQAAHALGFSSFRVVRTHVLPNSLAPTLAIAATMVGGVIGAEATLTFLGVGLLPPAISWGVQLSTAQSYFQLAPHTVVFPSIFLTITVVSLILLGDALRDALDPRGRS</sequence>
<feature type="transmembrane region" description="Helical" evidence="7">
    <location>
        <begin position="104"/>
        <end position="128"/>
    </location>
</feature>
<dbReference type="SUPFAM" id="SSF161098">
    <property type="entry name" value="MetI-like"/>
    <property type="match status" value="1"/>
</dbReference>
<feature type="domain" description="ABC transmembrane type-1" evidence="8">
    <location>
        <begin position="100"/>
        <end position="290"/>
    </location>
</feature>
<keyword evidence="2 7" id="KW-0813">Transport</keyword>
<dbReference type="InterPro" id="IPR035906">
    <property type="entry name" value="MetI-like_sf"/>
</dbReference>